<dbReference type="Proteomes" id="UP001065613">
    <property type="component" value="Chromosome"/>
</dbReference>
<accession>A0A977PWS8</accession>
<dbReference type="GO" id="GO:0004725">
    <property type="term" value="F:protein tyrosine phosphatase activity"/>
    <property type="evidence" value="ECO:0007669"/>
    <property type="project" value="UniProtKB-EC"/>
</dbReference>
<dbReference type="InterPro" id="IPR036196">
    <property type="entry name" value="Ptyr_pPase_sf"/>
</dbReference>
<evidence type="ECO:0000256" key="1">
    <source>
        <dbReference type="ARBA" id="ARBA00011063"/>
    </source>
</evidence>
<dbReference type="EMBL" id="CP073041">
    <property type="protein sequence ID" value="UXE61528.1"/>
    <property type="molecule type" value="Genomic_DNA"/>
</dbReference>
<dbReference type="Pfam" id="PF01451">
    <property type="entry name" value="LMWPc"/>
    <property type="match status" value="1"/>
</dbReference>
<dbReference type="InterPro" id="IPR052995">
    <property type="entry name" value="LMW-PTP"/>
</dbReference>
<keyword evidence="3" id="KW-0378">Hydrolase</keyword>
<dbReference type="AlphaFoldDB" id="A0A977PWS8"/>
<keyword evidence="4" id="KW-0904">Protein phosphatase</keyword>
<dbReference type="PANTHER" id="PTHR47439:SF1">
    <property type="entry name" value="ACID PHOSPHATASE"/>
    <property type="match status" value="1"/>
</dbReference>
<feature type="active site" description="Proton donor" evidence="6">
    <location>
        <position position="126"/>
    </location>
</feature>
<gene>
    <name evidence="8" type="ORF">KA717_00465</name>
</gene>
<feature type="domain" description="Phosphotyrosine protein phosphatase I" evidence="7">
    <location>
        <begin position="3"/>
        <end position="152"/>
    </location>
</feature>
<evidence type="ECO:0000313" key="8">
    <source>
        <dbReference type="EMBL" id="UXE61528.1"/>
    </source>
</evidence>
<comment type="similarity">
    <text evidence="1">Belongs to the low molecular weight phosphotyrosine protein phosphatase family.</text>
</comment>
<dbReference type="SMART" id="SM00226">
    <property type="entry name" value="LMWPc"/>
    <property type="match status" value="1"/>
</dbReference>
<dbReference type="PRINTS" id="PR00719">
    <property type="entry name" value="LMWPTPASE"/>
</dbReference>
<dbReference type="Gene3D" id="3.40.50.2300">
    <property type="match status" value="1"/>
</dbReference>
<name>A0A977PWS8_9CYAN</name>
<dbReference type="InterPro" id="IPR017867">
    <property type="entry name" value="Tyr_phospatase_low_mol_wt"/>
</dbReference>
<comment type="catalytic activity">
    <reaction evidence="5">
        <text>O-phospho-L-tyrosyl-[protein] + H2O = L-tyrosyl-[protein] + phosphate</text>
        <dbReference type="Rhea" id="RHEA:10684"/>
        <dbReference type="Rhea" id="RHEA-COMP:10136"/>
        <dbReference type="Rhea" id="RHEA-COMP:20101"/>
        <dbReference type="ChEBI" id="CHEBI:15377"/>
        <dbReference type="ChEBI" id="CHEBI:43474"/>
        <dbReference type="ChEBI" id="CHEBI:46858"/>
        <dbReference type="ChEBI" id="CHEBI:61978"/>
        <dbReference type="EC" id="3.1.3.48"/>
    </reaction>
</comment>
<evidence type="ECO:0000256" key="2">
    <source>
        <dbReference type="ARBA" id="ARBA00013064"/>
    </source>
</evidence>
<evidence type="ECO:0000256" key="5">
    <source>
        <dbReference type="ARBA" id="ARBA00051722"/>
    </source>
</evidence>
<reference evidence="8" key="1">
    <citation type="submission" date="2021-04" db="EMBL/GenBank/DDBJ databases">
        <title>Genome sequence of Woronichinia naegeliana from Washington state freshwater lake bloom.</title>
        <authorList>
            <person name="Dreher T.W."/>
        </authorList>
    </citation>
    <scope>NUCLEOTIDE SEQUENCE</scope>
    <source>
        <strain evidence="8">WA131</strain>
    </source>
</reference>
<dbReference type="InterPro" id="IPR023485">
    <property type="entry name" value="Ptyr_pPase"/>
</dbReference>
<proteinExistence type="inferred from homology"/>
<dbReference type="FunFam" id="3.40.50.2300:FF:000113">
    <property type="entry name" value="Low molecular weight protein-tyrosine-phosphatase"/>
    <property type="match status" value="1"/>
</dbReference>
<dbReference type="PANTHER" id="PTHR47439">
    <property type="entry name" value="LOW MOLECULAR WEIGHT PHOSPHOTYROSINE PROTEIN PHOSPHATASE-RELATED"/>
    <property type="match status" value="1"/>
</dbReference>
<feature type="active site" evidence="6">
    <location>
        <position position="15"/>
    </location>
</feature>
<evidence type="ECO:0000256" key="4">
    <source>
        <dbReference type="ARBA" id="ARBA00022912"/>
    </source>
</evidence>
<protein>
    <recommendedName>
        <fullName evidence="2">protein-tyrosine-phosphatase</fullName>
        <ecNumber evidence="2">3.1.3.48</ecNumber>
    </recommendedName>
</protein>
<dbReference type="EC" id="3.1.3.48" evidence="2"/>
<evidence type="ECO:0000256" key="3">
    <source>
        <dbReference type="ARBA" id="ARBA00022801"/>
    </source>
</evidence>
<evidence type="ECO:0000259" key="7">
    <source>
        <dbReference type="SMART" id="SM00226"/>
    </source>
</evidence>
<evidence type="ECO:0000256" key="6">
    <source>
        <dbReference type="PIRSR" id="PIRSR617867-1"/>
    </source>
</evidence>
<dbReference type="KEGG" id="wna:KA717_00465"/>
<sequence length="157" mass="17632">MTYKLLFVCLGNICRSPAAENIMNALIAEAGLADKIQCDSAGTSSYHIGSSPDHRMAARLKQRNLPANGRARQFERSDFAEFDLILAMDKDNYRQIMALDREGRYGDKVKLMCDYARHHQLKEVPDPYYGGQAGFDRVIDLLLDACTSLLDEVKAQL</sequence>
<dbReference type="CDD" id="cd16343">
    <property type="entry name" value="LMWPTP"/>
    <property type="match status" value="1"/>
</dbReference>
<organism evidence="8">
    <name type="scientific">Woronichinia naegeliana WA131</name>
    <dbReference type="NCBI Taxonomy" id="2824559"/>
    <lineage>
        <taxon>Bacteria</taxon>
        <taxon>Bacillati</taxon>
        <taxon>Cyanobacteriota</taxon>
        <taxon>Cyanophyceae</taxon>
        <taxon>Synechococcales</taxon>
        <taxon>Coelosphaeriaceae</taxon>
        <taxon>Woronichinia</taxon>
    </lineage>
</organism>
<dbReference type="SUPFAM" id="SSF52788">
    <property type="entry name" value="Phosphotyrosine protein phosphatases I"/>
    <property type="match status" value="1"/>
</dbReference>
<feature type="active site" description="Nucleophile" evidence="6">
    <location>
        <position position="9"/>
    </location>
</feature>